<dbReference type="InterPro" id="IPR009875">
    <property type="entry name" value="PilZ_domain"/>
</dbReference>
<evidence type="ECO:0000259" key="1">
    <source>
        <dbReference type="Pfam" id="PF07238"/>
    </source>
</evidence>
<organism evidence="2 3">
    <name type="scientific">Sedimenticola selenatireducens</name>
    <dbReference type="NCBI Taxonomy" id="191960"/>
    <lineage>
        <taxon>Bacteria</taxon>
        <taxon>Pseudomonadati</taxon>
        <taxon>Pseudomonadota</taxon>
        <taxon>Gammaproteobacteria</taxon>
        <taxon>Chromatiales</taxon>
        <taxon>Sedimenticolaceae</taxon>
        <taxon>Sedimenticola</taxon>
    </lineage>
</organism>
<dbReference type="Gene3D" id="2.40.10.220">
    <property type="entry name" value="predicted glycosyltransferase like domains"/>
    <property type="match status" value="1"/>
</dbReference>
<reference evidence="2 3" key="1">
    <citation type="submission" date="2019-07" db="EMBL/GenBank/DDBJ databases">
        <title>The pathways for chlorine oxyanion respiration interact through the shared metabolite chlorate.</title>
        <authorList>
            <person name="Barnum T.P."/>
            <person name="Cheng Y."/>
            <person name="Hill K.A."/>
            <person name="Lucas L.N."/>
            <person name="Carlson H.K."/>
            <person name="Coates J.D."/>
        </authorList>
    </citation>
    <scope>NUCLEOTIDE SEQUENCE [LARGE SCALE GENOMIC DNA]</scope>
    <source>
        <strain evidence="2 3">BK-1</strain>
    </source>
</reference>
<evidence type="ECO:0000313" key="3">
    <source>
        <dbReference type="Proteomes" id="UP000316649"/>
    </source>
</evidence>
<dbReference type="AlphaFoldDB" id="A0A557SBS9"/>
<dbReference type="EMBL" id="VMNH01000010">
    <property type="protein sequence ID" value="TVO74875.1"/>
    <property type="molecule type" value="Genomic_DNA"/>
</dbReference>
<evidence type="ECO:0000313" key="2">
    <source>
        <dbReference type="EMBL" id="TVO74875.1"/>
    </source>
</evidence>
<gene>
    <name evidence="2" type="ORF">FHP88_10295</name>
</gene>
<accession>A0A557SBS9</accession>
<feature type="domain" description="PilZ" evidence="1">
    <location>
        <begin position="7"/>
        <end position="88"/>
    </location>
</feature>
<name>A0A557SBS9_9GAMM</name>
<dbReference type="Proteomes" id="UP000316649">
    <property type="component" value="Unassembled WGS sequence"/>
</dbReference>
<dbReference type="RefSeq" id="WP_144358961.1">
    <property type="nucleotide sequence ID" value="NZ_VMNH01000010.1"/>
</dbReference>
<sequence length="89" mass="9873">MAPSADNREHPRFALRSNVRLTDAEGRVRDVYTRDLSHGGLYLIVMDEPLPAVDDVVEVEAMDIEDPIPQRAVVVRVESGTGVAIKFVE</sequence>
<dbReference type="GO" id="GO:0035438">
    <property type="term" value="F:cyclic-di-GMP binding"/>
    <property type="evidence" value="ECO:0007669"/>
    <property type="project" value="InterPro"/>
</dbReference>
<protein>
    <submittedName>
        <fullName evidence="2">PilZ domain-containing protein</fullName>
    </submittedName>
</protein>
<dbReference type="SUPFAM" id="SSF141371">
    <property type="entry name" value="PilZ domain-like"/>
    <property type="match status" value="1"/>
</dbReference>
<dbReference type="Pfam" id="PF07238">
    <property type="entry name" value="PilZ"/>
    <property type="match status" value="1"/>
</dbReference>
<proteinExistence type="predicted"/>
<dbReference type="OrthoDB" id="7063880at2"/>
<keyword evidence="3" id="KW-1185">Reference proteome</keyword>
<comment type="caution">
    <text evidence="2">The sequence shown here is derived from an EMBL/GenBank/DDBJ whole genome shotgun (WGS) entry which is preliminary data.</text>
</comment>